<accession>A0A653L9M0</accession>
<organism evidence="1 2">
    <name type="scientific">Aeromonas veronii</name>
    <dbReference type="NCBI Taxonomy" id="654"/>
    <lineage>
        <taxon>Bacteria</taxon>
        <taxon>Pseudomonadati</taxon>
        <taxon>Pseudomonadota</taxon>
        <taxon>Gammaproteobacteria</taxon>
        <taxon>Aeromonadales</taxon>
        <taxon>Aeromonadaceae</taxon>
        <taxon>Aeromonas</taxon>
    </lineage>
</organism>
<sequence length="315" mass="35650">MAKSGDDLEKIVELIERSISPGSIIRQNVKLPVLTSQVGSVRQCDVVIESGPEFRRSMTIVEVQDRKSQVNIGAFNDWLQKLDDVGANCLICISRKEFPESVKEIARFHGQRVLLINLKEAMPDSLPLNFLSFYVKYENVSITDISCVSCCIEKGSVDLSSIDTKEIQSHEKIWSRDKLEKLSIVEVLSPLIKELHLDFKGAIEGVAAFTFESDRRLVLYVFINGRFIRVGVNIKVNYTYDNHFLPMTVSSYEQINHGVLAWVFEIEHITSDGKIKTKIPVVKHGENAYRMLDVINSTDFSSQVTVKDLGRKPIL</sequence>
<dbReference type="RefSeq" id="WP_159157812.1">
    <property type="nucleotide sequence ID" value="NZ_JAWZWD010000012.1"/>
</dbReference>
<gene>
    <name evidence="1" type="ORF">AERO8C_50583</name>
</gene>
<protein>
    <recommendedName>
        <fullName evidence="3">Restriction endonuclease type IV Mrr domain-containing protein</fullName>
    </recommendedName>
</protein>
<dbReference type="AlphaFoldDB" id="A0A653L9M0"/>
<dbReference type="Proteomes" id="UP000439123">
    <property type="component" value="Unassembled WGS sequence"/>
</dbReference>
<evidence type="ECO:0008006" key="3">
    <source>
        <dbReference type="Google" id="ProtNLM"/>
    </source>
</evidence>
<name>A0A653L9M0_AERVE</name>
<proteinExistence type="predicted"/>
<evidence type="ECO:0000313" key="2">
    <source>
        <dbReference type="Proteomes" id="UP000439123"/>
    </source>
</evidence>
<dbReference type="EMBL" id="CABWLC010000018">
    <property type="protein sequence ID" value="VXA88116.1"/>
    <property type="molecule type" value="Genomic_DNA"/>
</dbReference>
<reference evidence="1 2" key="1">
    <citation type="submission" date="2019-10" db="EMBL/GenBank/DDBJ databases">
        <authorList>
            <person name="Karimi E."/>
        </authorList>
    </citation>
    <scope>NUCLEOTIDE SEQUENCE [LARGE SCALE GENOMIC DNA]</scope>
    <source>
        <strain evidence="1">Aeromonas sp. 8C</strain>
    </source>
</reference>
<evidence type="ECO:0000313" key="1">
    <source>
        <dbReference type="EMBL" id="VXA88116.1"/>
    </source>
</evidence>